<dbReference type="GO" id="GO:0005739">
    <property type="term" value="C:mitochondrion"/>
    <property type="evidence" value="ECO:0007669"/>
    <property type="project" value="GOC"/>
</dbReference>
<dbReference type="GO" id="GO:0016020">
    <property type="term" value="C:membrane"/>
    <property type="evidence" value="ECO:0007669"/>
    <property type="project" value="UniProtKB-SubCell"/>
</dbReference>
<dbReference type="InterPro" id="IPR023340">
    <property type="entry name" value="UMA"/>
</dbReference>
<feature type="transmembrane region" description="Helical" evidence="11">
    <location>
        <begin position="44"/>
        <end position="65"/>
    </location>
</feature>
<dbReference type="InterPro" id="IPR002326">
    <property type="entry name" value="Cyt_c1"/>
</dbReference>
<dbReference type="PRINTS" id="PR00603">
    <property type="entry name" value="CYTOCHROMEC1"/>
</dbReference>
<dbReference type="PROSITE" id="PS51497">
    <property type="entry name" value="UMA"/>
    <property type="match status" value="1"/>
</dbReference>
<gene>
    <name evidence="13" type="ORF">KPH14_006619</name>
</gene>
<protein>
    <recommendedName>
        <fullName evidence="12">UMA domain-containing protein</fullName>
    </recommendedName>
</protein>
<keyword evidence="9 11" id="KW-0472">Membrane</keyword>
<feature type="binding site" description="covalent" evidence="10">
    <location>
        <position position="113"/>
    </location>
    <ligand>
        <name>heme c</name>
        <dbReference type="ChEBI" id="CHEBI:61717"/>
    </ligand>
</feature>
<comment type="function">
    <text evidence="1">Electron carrier protein. The oxidized form of the cytochrome c heme group can accept an electron from the heme group of the cytochrome c1 subunit of cytochrome reductase. Cytochrome c then transfers this electron to the cytochrome oxidase complex, the final protein carrier in the mitochondrial electron-transport chain.</text>
</comment>
<organism evidence="13 14">
    <name type="scientific">Odynerus spinipes</name>
    <dbReference type="NCBI Taxonomy" id="1348599"/>
    <lineage>
        <taxon>Eukaryota</taxon>
        <taxon>Metazoa</taxon>
        <taxon>Ecdysozoa</taxon>
        <taxon>Arthropoda</taxon>
        <taxon>Hexapoda</taxon>
        <taxon>Insecta</taxon>
        <taxon>Pterygota</taxon>
        <taxon>Neoptera</taxon>
        <taxon>Endopterygota</taxon>
        <taxon>Hymenoptera</taxon>
        <taxon>Apocrita</taxon>
        <taxon>Aculeata</taxon>
        <taxon>Vespoidea</taxon>
        <taxon>Vespidae</taxon>
        <taxon>Eumeninae</taxon>
        <taxon>Odynerus</taxon>
    </lineage>
</organism>
<evidence type="ECO:0000256" key="8">
    <source>
        <dbReference type="ARBA" id="ARBA00023004"/>
    </source>
</evidence>
<feature type="domain" description="UMA" evidence="12">
    <location>
        <begin position="423"/>
        <end position="475"/>
    </location>
</feature>
<dbReference type="GO" id="GO:0009055">
    <property type="term" value="F:electron transfer activity"/>
    <property type="evidence" value="ECO:0007669"/>
    <property type="project" value="InterPro"/>
</dbReference>
<dbReference type="FunFam" id="1.10.760.10:FF:000002">
    <property type="entry name" value="Cytochrome c1, heme protein"/>
    <property type="match status" value="1"/>
</dbReference>
<evidence type="ECO:0000256" key="2">
    <source>
        <dbReference type="ARBA" id="ARBA00004370"/>
    </source>
</evidence>
<evidence type="ECO:0000256" key="10">
    <source>
        <dbReference type="PIRSR" id="PIRSR602326-1"/>
    </source>
</evidence>
<dbReference type="Proteomes" id="UP001258017">
    <property type="component" value="Unassembled WGS sequence"/>
</dbReference>
<dbReference type="GO" id="GO:0020037">
    <property type="term" value="F:heme binding"/>
    <property type="evidence" value="ECO:0007669"/>
    <property type="project" value="InterPro"/>
</dbReference>
<keyword evidence="5 11" id="KW-0812">Transmembrane</keyword>
<comment type="subcellular location">
    <subcellularLocation>
        <location evidence="2">Membrane</location>
    </subcellularLocation>
</comment>
<evidence type="ECO:0000256" key="6">
    <source>
        <dbReference type="ARBA" id="ARBA00022723"/>
    </source>
</evidence>
<evidence type="ECO:0000313" key="13">
    <source>
        <dbReference type="EMBL" id="KAK2584194.1"/>
    </source>
</evidence>
<evidence type="ECO:0000256" key="7">
    <source>
        <dbReference type="ARBA" id="ARBA00022989"/>
    </source>
</evidence>
<evidence type="ECO:0000256" key="11">
    <source>
        <dbReference type="SAM" id="Phobius"/>
    </source>
</evidence>
<comment type="similarity">
    <text evidence="3">Belongs to the cytochrome c family.</text>
</comment>
<evidence type="ECO:0000256" key="3">
    <source>
        <dbReference type="ARBA" id="ARBA00006488"/>
    </source>
</evidence>
<keyword evidence="4 10" id="KW-0349">Heme</keyword>
<evidence type="ECO:0000256" key="4">
    <source>
        <dbReference type="ARBA" id="ARBA00022617"/>
    </source>
</evidence>
<feature type="binding site" description="covalent" evidence="10">
    <location>
        <position position="112"/>
    </location>
    <ligand>
        <name>heme c</name>
        <dbReference type="ChEBI" id="CHEBI:61717"/>
    </ligand>
</feature>
<keyword evidence="6 10" id="KW-0479">Metal-binding</keyword>
<sequence>MAAVLKKSYTVFARAFGKRERIVVRSLGSTHPVGKKCGSGRRRLAISLGVLAGAAATCGSVLYLLDSSVKASSGMQATPPSYPWEFDGVFSSLNHTALRRGWQVYRNVCSTCHSLRYVSFMDLIDVSHTREEMTAIAAEYEVEDGPNDEGNYYTRPGKLTDRVPSPFPNEEAAKAANNGAYPPDLSHVVLARRNGQNYIFSLLTGFMDPPAGVELMDTQTFNLYFPGGAINMVEMLQDGAVDYEDGTPATRSQMSKDIVEFLVWTSSQDHDIRKLMSMKAIGILILLLITMLHRIPPTSRCGGVGPINKRTGISEISWQSMTTKENAIWSVSNNCIYLITVLFLHCCSKFLHKMSWFFGKKKHHKESLAESFEDLTTIPPNIPEETPQPSTGLYPLISGVPTYPIPSTDLPKQNQQADVQHYLNGVPFKLCKQLENNMNNDFEIDRLRVNEIMSFINRIEEQNFDYEFSLEKSVISEMNSANDE</sequence>
<dbReference type="InterPro" id="IPR036909">
    <property type="entry name" value="Cyt_c-like_dom_sf"/>
</dbReference>
<dbReference type="PANTHER" id="PTHR10266:SF3">
    <property type="entry name" value="CYTOCHROME C1, HEME PROTEIN, MITOCHONDRIAL"/>
    <property type="match status" value="1"/>
</dbReference>
<reference evidence="13" key="1">
    <citation type="submission" date="2021-08" db="EMBL/GenBank/DDBJ databases">
        <authorList>
            <person name="Misof B."/>
            <person name="Oliver O."/>
            <person name="Podsiadlowski L."/>
            <person name="Donath A."/>
            <person name="Peters R."/>
            <person name="Mayer C."/>
            <person name="Rust J."/>
            <person name="Gunkel S."/>
            <person name="Lesny P."/>
            <person name="Martin S."/>
            <person name="Oeyen J.P."/>
            <person name="Petersen M."/>
            <person name="Panagiotis P."/>
            <person name="Wilbrandt J."/>
            <person name="Tanja T."/>
        </authorList>
    </citation>
    <scope>NUCLEOTIDE SEQUENCE</scope>
    <source>
        <strain evidence="13">GBR_01_08_01A</strain>
        <tissue evidence="13">Thorax + abdomen</tissue>
    </source>
</reference>
<dbReference type="PANTHER" id="PTHR10266">
    <property type="entry name" value="CYTOCHROME C1"/>
    <property type="match status" value="1"/>
</dbReference>
<comment type="caution">
    <text evidence="13">The sequence shown here is derived from an EMBL/GenBank/DDBJ whole genome shotgun (WGS) entry which is preliminary data.</text>
</comment>
<name>A0AAD9VRJ9_9HYME</name>
<evidence type="ECO:0000256" key="1">
    <source>
        <dbReference type="ARBA" id="ARBA00002555"/>
    </source>
</evidence>
<dbReference type="GO" id="GO:0006122">
    <property type="term" value="P:mitochondrial electron transport, ubiquinol to cytochrome c"/>
    <property type="evidence" value="ECO:0007669"/>
    <property type="project" value="TreeGrafter"/>
</dbReference>
<keyword evidence="8 10" id="KW-0408">Iron</keyword>
<reference evidence="13" key="2">
    <citation type="journal article" date="2023" name="Commun. Biol.">
        <title>Intrasexual cuticular hydrocarbon dimorphism in a wasp sheds light on hydrocarbon biosynthesis genes in Hymenoptera.</title>
        <authorList>
            <person name="Moris V.C."/>
            <person name="Podsiadlowski L."/>
            <person name="Martin S."/>
            <person name="Oeyen J.P."/>
            <person name="Donath A."/>
            <person name="Petersen M."/>
            <person name="Wilbrandt J."/>
            <person name="Misof B."/>
            <person name="Liedtke D."/>
            <person name="Thamm M."/>
            <person name="Scheiner R."/>
            <person name="Schmitt T."/>
            <person name="Niehuis O."/>
        </authorList>
    </citation>
    <scope>NUCLEOTIDE SEQUENCE</scope>
    <source>
        <strain evidence="13">GBR_01_08_01A</strain>
    </source>
</reference>
<keyword evidence="7 11" id="KW-1133">Transmembrane helix</keyword>
<comment type="cofactor">
    <cofactor evidence="10">
        <name>heme c</name>
        <dbReference type="ChEBI" id="CHEBI:61717"/>
    </cofactor>
    <text evidence="10">Binds 1 heme c group covalently per subunit.</text>
</comment>
<dbReference type="SUPFAM" id="SSF46626">
    <property type="entry name" value="Cytochrome c"/>
    <property type="match status" value="1"/>
</dbReference>
<evidence type="ECO:0000256" key="5">
    <source>
        <dbReference type="ARBA" id="ARBA00022692"/>
    </source>
</evidence>
<accession>A0AAD9VRJ9</accession>
<dbReference type="Gene3D" id="1.10.760.10">
    <property type="entry name" value="Cytochrome c-like domain"/>
    <property type="match status" value="1"/>
</dbReference>
<dbReference type="EMBL" id="JAIFRP010000026">
    <property type="protein sequence ID" value="KAK2584194.1"/>
    <property type="molecule type" value="Genomic_DNA"/>
</dbReference>
<feature type="binding site" description="covalent" evidence="10">
    <location>
        <position position="232"/>
    </location>
    <ligand>
        <name>heme c</name>
        <dbReference type="ChEBI" id="CHEBI:61717"/>
    </ligand>
</feature>
<evidence type="ECO:0000256" key="9">
    <source>
        <dbReference type="ARBA" id="ARBA00023136"/>
    </source>
</evidence>
<dbReference type="Pfam" id="PF02167">
    <property type="entry name" value="Cytochrom_C1"/>
    <property type="match status" value="1"/>
</dbReference>
<feature type="binding site" description="covalent" evidence="10">
    <location>
        <position position="109"/>
    </location>
    <ligand>
        <name>heme c</name>
        <dbReference type="ChEBI" id="CHEBI:61717"/>
    </ligand>
</feature>
<dbReference type="GO" id="GO:0046872">
    <property type="term" value="F:metal ion binding"/>
    <property type="evidence" value="ECO:0007669"/>
    <property type="project" value="UniProtKB-KW"/>
</dbReference>
<keyword evidence="14" id="KW-1185">Reference proteome</keyword>
<evidence type="ECO:0000259" key="12">
    <source>
        <dbReference type="PROSITE" id="PS51497"/>
    </source>
</evidence>
<dbReference type="AlphaFoldDB" id="A0AAD9VRJ9"/>
<evidence type="ECO:0000313" key="14">
    <source>
        <dbReference type="Proteomes" id="UP001258017"/>
    </source>
</evidence>
<proteinExistence type="inferred from homology"/>